<dbReference type="SUPFAM" id="SSF118290">
    <property type="entry name" value="WRKY DNA-binding domain"/>
    <property type="match status" value="1"/>
</dbReference>
<dbReference type="GeneID" id="105169435"/>
<keyword evidence="5" id="KW-0804">Transcription</keyword>
<keyword evidence="6" id="KW-0539">Nucleus</keyword>
<dbReference type="AlphaFoldDB" id="A0A6I9TWI4"/>
<dbReference type="Gramene" id="SIN_1022971.t">
    <property type="protein sequence ID" value="SIN_1022971.t"/>
    <property type="gene ID" value="SIN_1022971"/>
</dbReference>
<dbReference type="FunFam" id="2.20.25.80:FF:000002">
    <property type="entry name" value="probable WRKY transcription factor 31"/>
    <property type="match status" value="1"/>
</dbReference>
<proteinExistence type="inferred from homology"/>
<dbReference type="FunCoup" id="A0A6I9TWI4">
    <property type="interactions" value="70"/>
</dbReference>
<comment type="subcellular location">
    <subcellularLocation>
        <location evidence="1">Nucleus</location>
    </subcellularLocation>
</comment>
<feature type="compositionally biased region" description="Basic and acidic residues" evidence="9">
    <location>
        <begin position="151"/>
        <end position="162"/>
    </location>
</feature>
<name>A0A6I9TWI4_SESIN</name>
<evidence type="ECO:0000256" key="5">
    <source>
        <dbReference type="ARBA" id="ARBA00023163"/>
    </source>
</evidence>
<dbReference type="PANTHER" id="PTHR31429:SF54">
    <property type="entry name" value="WRKY TRANSCRIPTION FACTOR 9-RELATED"/>
    <property type="match status" value="1"/>
</dbReference>
<evidence type="ECO:0000256" key="2">
    <source>
        <dbReference type="ARBA" id="ARBA00023015"/>
    </source>
</evidence>
<evidence type="ECO:0000256" key="6">
    <source>
        <dbReference type="ARBA" id="ARBA00023242"/>
    </source>
</evidence>
<feature type="compositionally biased region" description="Basic and acidic residues" evidence="9">
    <location>
        <begin position="412"/>
        <end position="422"/>
    </location>
</feature>
<dbReference type="Proteomes" id="UP000504604">
    <property type="component" value="Linkage group LG8"/>
</dbReference>
<evidence type="ECO:0000259" key="10">
    <source>
        <dbReference type="PROSITE" id="PS50811"/>
    </source>
</evidence>
<feature type="domain" description="WRKY" evidence="10">
    <location>
        <begin position="224"/>
        <end position="290"/>
    </location>
</feature>
<dbReference type="Gene3D" id="2.20.25.80">
    <property type="entry name" value="WRKY domain"/>
    <property type="match status" value="1"/>
</dbReference>
<feature type="coiled-coil region" evidence="8">
    <location>
        <begin position="59"/>
        <end position="86"/>
    </location>
</feature>
<dbReference type="SMART" id="SM00774">
    <property type="entry name" value="WRKY"/>
    <property type="match status" value="1"/>
</dbReference>
<dbReference type="InterPro" id="IPR003657">
    <property type="entry name" value="WRKY_dom"/>
</dbReference>
<evidence type="ECO:0000313" key="12">
    <source>
        <dbReference type="RefSeq" id="XP_011088128.2"/>
    </source>
</evidence>
<reference evidence="12" key="1">
    <citation type="submission" date="2025-08" db="UniProtKB">
        <authorList>
            <consortium name="RefSeq"/>
        </authorList>
    </citation>
    <scope>IDENTIFICATION</scope>
</reference>
<feature type="compositionally biased region" description="Polar residues" evidence="9">
    <location>
        <begin position="423"/>
        <end position="434"/>
    </location>
</feature>
<evidence type="ECO:0000256" key="8">
    <source>
        <dbReference type="SAM" id="Coils"/>
    </source>
</evidence>
<dbReference type="GO" id="GO:0005634">
    <property type="term" value="C:nucleus"/>
    <property type="evidence" value="ECO:0007669"/>
    <property type="project" value="UniProtKB-SubCell"/>
</dbReference>
<feature type="region of interest" description="Disordered" evidence="9">
    <location>
        <begin position="122"/>
        <end position="183"/>
    </location>
</feature>
<feature type="compositionally biased region" description="Polar residues" evidence="9">
    <location>
        <begin position="128"/>
        <end position="149"/>
    </location>
</feature>
<keyword evidence="2" id="KW-0805">Transcription regulation</keyword>
<sequence length="493" mass="54343">MENIDLSLKLKLDARQQANNKPAKDIESKQLQEANKKSASPEGESSEESFKTHQDQLMMSSLKLRMNEMKEENKMLRGAVEQTIKDYTDLQAKISIIQRNSSRHNKKDPNIDFSLMIGNQKGGHEVTEQGSKISPRSVGSFNQTASVVSSDEPHMDDTEKEQVGLSLRLQSSSSKVEGDDERVEKTKDVMMRGLQAQLHSNIMSSSTINSQHNKRARVSVRARCEAATMNDGCQWRKYGQKIAKGNPCPRAYYRCTVAPGCPVRKQVQRCLEDRSILITTYEGTHNHPLPVGATAMASTTSGAASFMLLDSSNPLSNIGTLSPSINQLHFPNYQSIGPHQLMNPSSPYLPISPNPNFHHDPYSKGIVLDLTNNASSSSSNPIPQFGYSWNYMPKQGGNFNVSQLFSSPNNRVVEERAEDSSKGDQGNNTSNNNKPFMLDDENVSAIASDPKLIRVAVAAAISTVLINKETQTSGNGSPRDNTWVLESGNAVQR</sequence>
<keyword evidence="3 8" id="KW-0175">Coiled coil</keyword>
<evidence type="ECO:0000256" key="4">
    <source>
        <dbReference type="ARBA" id="ARBA00023125"/>
    </source>
</evidence>
<organism evidence="11 12">
    <name type="scientific">Sesamum indicum</name>
    <name type="common">Oriental sesame</name>
    <name type="synonym">Sesamum orientale</name>
    <dbReference type="NCBI Taxonomy" id="4182"/>
    <lineage>
        <taxon>Eukaryota</taxon>
        <taxon>Viridiplantae</taxon>
        <taxon>Streptophyta</taxon>
        <taxon>Embryophyta</taxon>
        <taxon>Tracheophyta</taxon>
        <taxon>Spermatophyta</taxon>
        <taxon>Magnoliopsida</taxon>
        <taxon>eudicotyledons</taxon>
        <taxon>Gunneridae</taxon>
        <taxon>Pentapetalae</taxon>
        <taxon>asterids</taxon>
        <taxon>lamiids</taxon>
        <taxon>Lamiales</taxon>
        <taxon>Pedaliaceae</taxon>
        <taxon>Sesamum</taxon>
    </lineage>
</organism>
<keyword evidence="11" id="KW-1185">Reference proteome</keyword>
<evidence type="ECO:0000256" key="7">
    <source>
        <dbReference type="ARBA" id="ARBA00061007"/>
    </source>
</evidence>
<dbReference type="RefSeq" id="XP_011088128.2">
    <property type="nucleotide sequence ID" value="XM_011089826.2"/>
</dbReference>
<dbReference type="InParanoid" id="A0A6I9TWI4"/>
<protein>
    <submittedName>
        <fullName evidence="12">Probable WRKY transcription factor 9</fullName>
    </submittedName>
</protein>
<evidence type="ECO:0000256" key="1">
    <source>
        <dbReference type="ARBA" id="ARBA00004123"/>
    </source>
</evidence>
<feature type="region of interest" description="Disordered" evidence="9">
    <location>
        <begin position="411"/>
        <end position="436"/>
    </location>
</feature>
<keyword evidence="4" id="KW-0238">DNA-binding</keyword>
<dbReference type="GO" id="GO:0043565">
    <property type="term" value="F:sequence-specific DNA binding"/>
    <property type="evidence" value="ECO:0007669"/>
    <property type="project" value="InterPro"/>
</dbReference>
<comment type="similarity">
    <text evidence="7">Belongs to the WRKY group II-b family.</text>
</comment>
<evidence type="ECO:0000256" key="9">
    <source>
        <dbReference type="SAM" id="MobiDB-lite"/>
    </source>
</evidence>
<feature type="region of interest" description="Disordered" evidence="9">
    <location>
        <begin position="470"/>
        <end position="493"/>
    </location>
</feature>
<dbReference type="OrthoDB" id="779182at2759"/>
<gene>
    <name evidence="12" type="primary">LOC105169435</name>
</gene>
<dbReference type="KEGG" id="sind:105169435"/>
<feature type="compositionally biased region" description="Polar residues" evidence="9">
    <location>
        <begin position="470"/>
        <end position="480"/>
    </location>
</feature>
<dbReference type="Pfam" id="PF03106">
    <property type="entry name" value="WRKY"/>
    <property type="match status" value="1"/>
</dbReference>
<dbReference type="InterPro" id="IPR036576">
    <property type="entry name" value="WRKY_dom_sf"/>
</dbReference>
<dbReference type="GO" id="GO:0003700">
    <property type="term" value="F:DNA-binding transcription factor activity"/>
    <property type="evidence" value="ECO:0007669"/>
    <property type="project" value="InterPro"/>
</dbReference>
<evidence type="ECO:0000313" key="11">
    <source>
        <dbReference type="Proteomes" id="UP000504604"/>
    </source>
</evidence>
<dbReference type="InterPro" id="IPR044810">
    <property type="entry name" value="WRKY_plant"/>
</dbReference>
<feature type="compositionally biased region" description="Basic and acidic residues" evidence="9">
    <location>
        <begin position="22"/>
        <end position="36"/>
    </location>
</feature>
<accession>A0A6I9TWI4</accession>
<evidence type="ECO:0000256" key="3">
    <source>
        <dbReference type="ARBA" id="ARBA00023054"/>
    </source>
</evidence>
<dbReference type="PANTHER" id="PTHR31429">
    <property type="entry name" value="WRKY TRANSCRIPTION FACTOR 36-RELATED"/>
    <property type="match status" value="1"/>
</dbReference>
<feature type="region of interest" description="Disordered" evidence="9">
    <location>
        <begin position="16"/>
        <end position="54"/>
    </location>
</feature>
<dbReference type="PROSITE" id="PS50811">
    <property type="entry name" value="WRKY"/>
    <property type="match status" value="1"/>
</dbReference>